<evidence type="ECO:0000256" key="4">
    <source>
        <dbReference type="ARBA" id="ARBA00022729"/>
    </source>
</evidence>
<accession>A0AAF0Z8U0</accession>
<feature type="region of interest" description="Disordered" evidence="5">
    <location>
        <begin position="1"/>
        <end position="25"/>
    </location>
</feature>
<dbReference type="Gene3D" id="3.40.50.1980">
    <property type="entry name" value="Nitrogenase molybdenum iron protein domain"/>
    <property type="match status" value="2"/>
</dbReference>
<gene>
    <name evidence="7" type="ORF">SANBI_000643</name>
</gene>
<evidence type="ECO:0000259" key="6">
    <source>
        <dbReference type="PROSITE" id="PS50983"/>
    </source>
</evidence>
<evidence type="ECO:0000256" key="2">
    <source>
        <dbReference type="ARBA" id="ARBA00008814"/>
    </source>
</evidence>
<evidence type="ECO:0000313" key="8">
    <source>
        <dbReference type="Proteomes" id="UP001304340"/>
    </source>
</evidence>
<dbReference type="InterPro" id="IPR051313">
    <property type="entry name" value="Bact_iron-sidero_bind"/>
</dbReference>
<name>A0AAF0Z8U0_9MICO</name>
<dbReference type="AlphaFoldDB" id="A0AAF0Z8U0"/>
<reference evidence="8" key="1">
    <citation type="submission" date="2023-11" db="EMBL/GenBank/DDBJ databases">
        <authorList>
            <person name="Helweg L.P."/>
            <person name="Kiel A."/>
            <person name="Hitz F."/>
            <person name="Ruckert-Reed C."/>
            <person name="Busche T."/>
            <person name="Kaltschmidt B."/>
            <person name="Kaltschmidt C."/>
        </authorList>
    </citation>
    <scope>NUCLEOTIDE SEQUENCE [LARGE SCALE GENOMIC DNA]</scope>
    <source>
        <strain evidence="8">4.1</strain>
    </source>
</reference>
<dbReference type="SUPFAM" id="SSF53807">
    <property type="entry name" value="Helical backbone' metal receptor"/>
    <property type="match status" value="1"/>
</dbReference>
<comment type="similarity">
    <text evidence="2">Belongs to the bacterial solute-binding protein 8 family.</text>
</comment>
<organism evidence="7 8">
    <name type="scientific">Sanguibacter biliveldensis</name>
    <dbReference type="NCBI Taxonomy" id="3030830"/>
    <lineage>
        <taxon>Bacteria</taxon>
        <taxon>Bacillati</taxon>
        <taxon>Actinomycetota</taxon>
        <taxon>Actinomycetes</taxon>
        <taxon>Micrococcales</taxon>
        <taxon>Sanguibacteraceae</taxon>
        <taxon>Sanguibacter</taxon>
    </lineage>
</organism>
<dbReference type="KEGG" id="sbil:SANBI_000643"/>
<feature type="domain" description="Fe/B12 periplasmic-binding" evidence="6">
    <location>
        <begin position="91"/>
        <end position="367"/>
    </location>
</feature>
<protein>
    <submittedName>
        <fullName evidence="7">Iron-siderophore ABC transporter substrate-binding protein</fullName>
    </submittedName>
</protein>
<dbReference type="PANTHER" id="PTHR30532:SF28">
    <property type="entry name" value="PETROBACTIN-BINDING PROTEIN YCLQ"/>
    <property type="match status" value="1"/>
</dbReference>
<dbReference type="CDD" id="cd01146">
    <property type="entry name" value="FhuD"/>
    <property type="match status" value="1"/>
</dbReference>
<dbReference type="PANTHER" id="PTHR30532">
    <property type="entry name" value="IRON III DICITRATE-BINDING PERIPLASMIC PROTEIN"/>
    <property type="match status" value="1"/>
</dbReference>
<dbReference type="Proteomes" id="UP001304340">
    <property type="component" value="Chromosome"/>
</dbReference>
<dbReference type="GO" id="GO:1901678">
    <property type="term" value="P:iron coordination entity transport"/>
    <property type="evidence" value="ECO:0007669"/>
    <property type="project" value="UniProtKB-ARBA"/>
</dbReference>
<dbReference type="GO" id="GO:0030288">
    <property type="term" value="C:outer membrane-bounded periplasmic space"/>
    <property type="evidence" value="ECO:0007669"/>
    <property type="project" value="TreeGrafter"/>
</dbReference>
<keyword evidence="8" id="KW-1185">Reference proteome</keyword>
<keyword evidence="4" id="KW-0732">Signal</keyword>
<dbReference type="EMBL" id="CP138359">
    <property type="protein sequence ID" value="WPF83006.1"/>
    <property type="molecule type" value="Genomic_DNA"/>
</dbReference>
<dbReference type="Pfam" id="PF01497">
    <property type="entry name" value="Peripla_BP_2"/>
    <property type="match status" value="1"/>
</dbReference>
<evidence type="ECO:0000256" key="5">
    <source>
        <dbReference type="SAM" id="MobiDB-lite"/>
    </source>
</evidence>
<dbReference type="InterPro" id="IPR002491">
    <property type="entry name" value="ABC_transptr_periplasmic_BD"/>
</dbReference>
<evidence type="ECO:0000256" key="1">
    <source>
        <dbReference type="ARBA" id="ARBA00004196"/>
    </source>
</evidence>
<evidence type="ECO:0000256" key="3">
    <source>
        <dbReference type="ARBA" id="ARBA00022448"/>
    </source>
</evidence>
<sequence length="371" mass="38503">MTSRSVVGTSTSSGRHPVSVSSARPTSRLRRTLVAAATATAVLALAACGSDDSADDATGDSSSAPAAEAGAFPVTITGALGETTIDEAPERVVTLGWGSSDIALSLGVVPVGIETDAWAGDEDGYQPWFRDAVEEQGAELPTTIEMYPELDVEAVIALEPDLILAPQSGLDQATFDQLSEFTNVVAYPEGPWITPLDEQVEIAATALGVPDAAQPLLDEVDTTLADAAAEHPEFADVSVAYVASQELGTLAAYVPGDPRVDMLTGLGFQLAPSVADLTAPEGLFTADIGLENSDVLSDVDVLFTWFNDETEQAATEAQPLFASIPAFASGAYVPMVDRQLGMAVTVSTPLSVPWAIDKYVPMISEAVAKVG</sequence>
<dbReference type="PROSITE" id="PS50983">
    <property type="entry name" value="FE_B12_PBP"/>
    <property type="match status" value="1"/>
</dbReference>
<feature type="compositionally biased region" description="Low complexity" evidence="5">
    <location>
        <begin position="1"/>
        <end position="15"/>
    </location>
</feature>
<comment type="subcellular location">
    <subcellularLocation>
        <location evidence="1">Cell envelope</location>
    </subcellularLocation>
</comment>
<keyword evidence="3" id="KW-0813">Transport</keyword>
<dbReference type="RefSeq" id="WP_319158872.1">
    <property type="nucleotide sequence ID" value="NZ_CP138359.1"/>
</dbReference>
<proteinExistence type="inferred from homology"/>
<evidence type="ECO:0000313" key="7">
    <source>
        <dbReference type="EMBL" id="WPF83006.1"/>
    </source>
</evidence>